<protein>
    <submittedName>
        <fullName evidence="1">Uncharacterized protein</fullName>
    </submittedName>
</protein>
<dbReference type="EMBL" id="JBHUOP010000001">
    <property type="protein sequence ID" value="MFD2839649.1"/>
    <property type="molecule type" value="Genomic_DNA"/>
</dbReference>
<keyword evidence="2" id="KW-1185">Reference proteome</keyword>
<accession>A0ABW5XEY4</accession>
<organism evidence="1 2">
    <name type="scientific">Populibacterium corticicola</name>
    <dbReference type="NCBI Taxonomy" id="1812826"/>
    <lineage>
        <taxon>Bacteria</taxon>
        <taxon>Bacillati</taxon>
        <taxon>Actinomycetota</taxon>
        <taxon>Actinomycetes</taxon>
        <taxon>Micrococcales</taxon>
        <taxon>Jonesiaceae</taxon>
        <taxon>Populibacterium</taxon>
    </lineage>
</organism>
<name>A0ABW5XEY4_9MICO</name>
<sequence>MQLLMERIELSVRNSTAYQVKELDGGAQALIAQVRSTDSTQSDAPESQRCVGFVFDPSSETVYYSTTTGVANPSPVKAVASNGTWSKDSWAPFIQGLASDKGILTSAANGSLDVKYEIQPQDRRQAPVKFESSFSPIWPNSNNRECFS</sequence>
<gene>
    <name evidence="1" type="ORF">ACFSYH_03590</name>
</gene>
<dbReference type="RefSeq" id="WP_377465240.1">
    <property type="nucleotide sequence ID" value="NZ_JBHUOP010000001.1"/>
</dbReference>
<reference evidence="2" key="1">
    <citation type="journal article" date="2019" name="Int. J. Syst. Evol. Microbiol.">
        <title>The Global Catalogue of Microorganisms (GCM) 10K type strain sequencing project: providing services to taxonomists for standard genome sequencing and annotation.</title>
        <authorList>
            <consortium name="The Broad Institute Genomics Platform"/>
            <consortium name="The Broad Institute Genome Sequencing Center for Infectious Disease"/>
            <person name="Wu L."/>
            <person name="Ma J."/>
        </authorList>
    </citation>
    <scope>NUCLEOTIDE SEQUENCE [LARGE SCALE GENOMIC DNA]</scope>
    <source>
        <strain evidence="2">KCTC 33576</strain>
    </source>
</reference>
<dbReference type="Proteomes" id="UP001597391">
    <property type="component" value="Unassembled WGS sequence"/>
</dbReference>
<proteinExistence type="predicted"/>
<comment type="caution">
    <text evidence="1">The sequence shown here is derived from an EMBL/GenBank/DDBJ whole genome shotgun (WGS) entry which is preliminary data.</text>
</comment>
<evidence type="ECO:0000313" key="1">
    <source>
        <dbReference type="EMBL" id="MFD2839649.1"/>
    </source>
</evidence>
<evidence type="ECO:0000313" key="2">
    <source>
        <dbReference type="Proteomes" id="UP001597391"/>
    </source>
</evidence>